<dbReference type="OrthoDB" id="7824597at2"/>
<dbReference type="EMBL" id="FQXC01000003">
    <property type="protein sequence ID" value="SHH63935.1"/>
    <property type="molecule type" value="Genomic_DNA"/>
</dbReference>
<protein>
    <recommendedName>
        <fullName evidence="3">DUF1217 domain-containing protein</fullName>
    </recommendedName>
</protein>
<accession>A0A1M5ULQ3</accession>
<dbReference type="Proteomes" id="UP000184221">
    <property type="component" value="Unassembled WGS sequence"/>
</dbReference>
<evidence type="ECO:0008006" key="3">
    <source>
        <dbReference type="Google" id="ProtNLM"/>
    </source>
</evidence>
<dbReference type="Gene3D" id="1.10.3700.10">
    <property type="entry name" value="AGR C 984p-like"/>
    <property type="match status" value="1"/>
</dbReference>
<dbReference type="InterPro" id="IPR010626">
    <property type="entry name" value="DUF1217"/>
</dbReference>
<gene>
    <name evidence="1" type="ORF">SAMN05443551_2702</name>
</gene>
<reference evidence="1 2" key="1">
    <citation type="submission" date="2016-11" db="EMBL/GenBank/DDBJ databases">
        <authorList>
            <person name="Jaros S."/>
            <person name="Januszkiewicz K."/>
            <person name="Wedrychowicz H."/>
        </authorList>
    </citation>
    <scope>NUCLEOTIDE SEQUENCE [LARGE SCALE GENOMIC DNA]</scope>
    <source>
        <strain evidence="1 2">DSM 29431</strain>
    </source>
</reference>
<proteinExistence type="predicted"/>
<sequence length="260" mass="28707">MSFQPVVLGSGLGAWNFVKRTLAHQKNMHATTPSLTRDIAFFAKSHRDFFTADALTSHPQALRVVLGAYGLSEDTDHQFLIRKIMSDGTGEGALATKLSDRRYRELASDIDYSQDVAWFDRNPQLASRIIDGYRDDSFEAAIGEVDENIRLALNFDRKIGDIGLGASGTATAWFQILGTPPLRLVMEKALGLPKEFANLDIDDQHSRIRDKAKSVLGTDDVAAIASDEVRDKIIDKFILAQQVSNFGHQSSLQTALILLS</sequence>
<dbReference type="Pfam" id="PF06748">
    <property type="entry name" value="DUF1217"/>
    <property type="match status" value="1"/>
</dbReference>
<name>A0A1M5ULQ3_9RHOB</name>
<dbReference type="SUPFAM" id="SSF158837">
    <property type="entry name" value="AGR C 984p-like"/>
    <property type="match status" value="1"/>
</dbReference>
<dbReference type="STRING" id="996342.SAMN05443551_2702"/>
<keyword evidence="2" id="KW-1185">Reference proteome</keyword>
<dbReference type="AlphaFoldDB" id="A0A1M5ULQ3"/>
<evidence type="ECO:0000313" key="1">
    <source>
        <dbReference type="EMBL" id="SHH63935.1"/>
    </source>
</evidence>
<dbReference type="RefSeq" id="WP_072778175.1">
    <property type="nucleotide sequence ID" value="NZ_FQXC01000003.1"/>
</dbReference>
<dbReference type="InterPro" id="IPR023157">
    <property type="entry name" value="AGR-C-984p-like_sf"/>
</dbReference>
<evidence type="ECO:0000313" key="2">
    <source>
        <dbReference type="Proteomes" id="UP000184221"/>
    </source>
</evidence>
<organism evidence="1 2">
    <name type="scientific">Marivita hallyeonensis</name>
    <dbReference type="NCBI Taxonomy" id="996342"/>
    <lineage>
        <taxon>Bacteria</taxon>
        <taxon>Pseudomonadati</taxon>
        <taxon>Pseudomonadota</taxon>
        <taxon>Alphaproteobacteria</taxon>
        <taxon>Rhodobacterales</taxon>
        <taxon>Roseobacteraceae</taxon>
        <taxon>Marivita</taxon>
    </lineage>
</organism>